<evidence type="ECO:0000313" key="2">
    <source>
        <dbReference type="EMBL" id="ATD66485.1"/>
    </source>
</evidence>
<name>A0A290XBF8_9GAMM</name>
<keyword evidence="3" id="KW-1185">Reference proteome</keyword>
<dbReference type="KEGG" id="lum:CNR27_02640"/>
<organism evidence="2 3">
    <name type="scientific">Luteimonas chenhongjianii</name>
    <dbReference type="NCBI Taxonomy" id="2006110"/>
    <lineage>
        <taxon>Bacteria</taxon>
        <taxon>Pseudomonadati</taxon>
        <taxon>Pseudomonadota</taxon>
        <taxon>Gammaproteobacteria</taxon>
        <taxon>Lysobacterales</taxon>
        <taxon>Lysobacteraceae</taxon>
        <taxon>Luteimonas</taxon>
    </lineage>
</organism>
<protein>
    <submittedName>
        <fullName evidence="2">Uncharacterized protein</fullName>
    </submittedName>
</protein>
<gene>
    <name evidence="2" type="ORF">CNR27_02640</name>
</gene>
<reference evidence="3" key="1">
    <citation type="submission" date="2017-09" db="EMBL/GenBank/DDBJ databases">
        <title>Luteimonas liuhanmingii sp.nov., isolated from the intestinal contents of Tibetan Plateau Pika in Yushu, Qinghai Province, China.</title>
        <authorList>
            <person name="Gui Z."/>
        </authorList>
    </citation>
    <scope>NUCLEOTIDE SEQUENCE [LARGE SCALE GENOMIC DNA]</scope>
    <source>
        <strain evidence="3">100111</strain>
    </source>
</reference>
<evidence type="ECO:0000256" key="1">
    <source>
        <dbReference type="SAM" id="MobiDB-lite"/>
    </source>
</evidence>
<sequence length="64" mass="6218">MAGCAAGTAEVGMLASRLRLTGTCISHGAPADIVGVALDAPPGAGAFDGDPAKARRGGIDQVRV</sequence>
<proteinExistence type="predicted"/>
<dbReference type="EMBL" id="CP023406">
    <property type="protein sequence ID" value="ATD66485.1"/>
    <property type="molecule type" value="Genomic_DNA"/>
</dbReference>
<feature type="region of interest" description="Disordered" evidence="1">
    <location>
        <begin position="45"/>
        <end position="64"/>
    </location>
</feature>
<dbReference type="Proteomes" id="UP000218968">
    <property type="component" value="Chromosome"/>
</dbReference>
<dbReference type="AlphaFoldDB" id="A0A290XBF8"/>
<evidence type="ECO:0000313" key="3">
    <source>
        <dbReference type="Proteomes" id="UP000218968"/>
    </source>
</evidence>
<accession>A0A290XBF8</accession>